<evidence type="ECO:0000313" key="4">
    <source>
        <dbReference type="EMBL" id="KAK7096261.1"/>
    </source>
</evidence>
<keyword evidence="1" id="KW-0694">RNA-binding</keyword>
<dbReference type="GO" id="GO:0003723">
    <property type="term" value="F:RNA binding"/>
    <property type="evidence" value="ECO:0007669"/>
    <property type="project" value="UniProtKB-KW"/>
</dbReference>
<evidence type="ECO:0000256" key="2">
    <source>
        <dbReference type="SAM" id="MobiDB-lite"/>
    </source>
</evidence>
<sequence length="305" mass="32043">MSGQVPTKIVLKSTTKMSLNDRFTSIQQHARPQPQPTVQNIRTNMVAQQQASAANRRLAQQLAHRPGVNMNMNSMNQYPGPRGGGRGMGMDNMNMGGIGMNNMGGMGMNNMGGMGMNNMGGMNMPPPQQEQRSLKQRLGKANVKARLNLDAVGRGAGMMMRGGRGQMNFSRGGPRGGFRGQGQGAAPMMRGRGGRGLPRGMNPGFRGQRGVRGGGRGMMRGGFNRGRGAAGGGLPRGGGGGGGGFRGQGQRGNRGRGGRGRGRGRGGPGGNVSQAQLDNQLDEYMSKTKSHLDTELDSYMAEANP</sequence>
<feature type="region of interest" description="Disordered" evidence="2">
    <location>
        <begin position="180"/>
        <end position="305"/>
    </location>
</feature>
<feature type="compositionally biased region" description="Basic and acidic residues" evidence="2">
    <location>
        <begin position="284"/>
        <end position="294"/>
    </location>
</feature>
<dbReference type="EMBL" id="JBAMIC010000014">
    <property type="protein sequence ID" value="KAK7096261.1"/>
    <property type="molecule type" value="Genomic_DNA"/>
</dbReference>
<feature type="compositionally biased region" description="Basic residues" evidence="2">
    <location>
        <begin position="253"/>
        <end position="264"/>
    </location>
</feature>
<dbReference type="AlphaFoldDB" id="A0AAN9B084"/>
<evidence type="ECO:0000256" key="1">
    <source>
        <dbReference type="ARBA" id="ARBA00022884"/>
    </source>
</evidence>
<dbReference type="SMART" id="SM01218">
    <property type="entry name" value="FoP_duplication"/>
    <property type="match status" value="1"/>
</dbReference>
<feature type="compositionally biased region" description="Gly residues" evidence="2">
    <location>
        <begin position="210"/>
        <end position="252"/>
    </location>
</feature>
<feature type="compositionally biased region" description="Low complexity" evidence="2">
    <location>
        <begin position="198"/>
        <end position="208"/>
    </location>
</feature>
<dbReference type="PANTHER" id="PTHR48426">
    <property type="entry name" value="CHROMATIN TARGET OF PRMT1 PROTEIN"/>
    <property type="match status" value="1"/>
</dbReference>
<dbReference type="InterPro" id="IPR025715">
    <property type="entry name" value="FoP_C"/>
</dbReference>
<comment type="caution">
    <text evidence="4">The sequence shown here is derived from an EMBL/GenBank/DDBJ whole genome shotgun (WGS) entry which is preliminary data.</text>
</comment>
<proteinExistence type="predicted"/>
<dbReference type="PANTHER" id="PTHR48426:SF1">
    <property type="entry name" value="CHROMATIN TARGET OF PRMT1 PROTEIN"/>
    <property type="match status" value="1"/>
</dbReference>
<dbReference type="Pfam" id="PF13865">
    <property type="entry name" value="FoP_duplication"/>
    <property type="match status" value="1"/>
</dbReference>
<evidence type="ECO:0000313" key="5">
    <source>
        <dbReference type="Proteomes" id="UP001374579"/>
    </source>
</evidence>
<reference evidence="4 5" key="1">
    <citation type="submission" date="2024-02" db="EMBL/GenBank/DDBJ databases">
        <title>Chromosome-scale genome assembly of the rough periwinkle Littorina saxatilis.</title>
        <authorList>
            <person name="De Jode A."/>
            <person name="Faria R."/>
            <person name="Formenti G."/>
            <person name="Sims Y."/>
            <person name="Smith T.P."/>
            <person name="Tracey A."/>
            <person name="Wood J.M.D."/>
            <person name="Zagrodzka Z.B."/>
            <person name="Johannesson K."/>
            <person name="Butlin R.K."/>
            <person name="Leder E.H."/>
        </authorList>
    </citation>
    <scope>NUCLEOTIDE SEQUENCE [LARGE SCALE GENOMIC DNA]</scope>
    <source>
        <strain evidence="4">Snail1</strain>
        <tissue evidence="4">Muscle</tissue>
    </source>
</reference>
<feature type="domain" description="Chromatin target of PRMT1 protein C-terminal" evidence="3">
    <location>
        <begin position="219"/>
        <end position="304"/>
    </location>
</feature>
<organism evidence="4 5">
    <name type="scientific">Littorina saxatilis</name>
    <dbReference type="NCBI Taxonomy" id="31220"/>
    <lineage>
        <taxon>Eukaryota</taxon>
        <taxon>Metazoa</taxon>
        <taxon>Spiralia</taxon>
        <taxon>Lophotrochozoa</taxon>
        <taxon>Mollusca</taxon>
        <taxon>Gastropoda</taxon>
        <taxon>Caenogastropoda</taxon>
        <taxon>Littorinimorpha</taxon>
        <taxon>Littorinoidea</taxon>
        <taxon>Littorinidae</taxon>
        <taxon>Littorina</taxon>
    </lineage>
</organism>
<evidence type="ECO:0000259" key="3">
    <source>
        <dbReference type="SMART" id="SM01218"/>
    </source>
</evidence>
<protein>
    <recommendedName>
        <fullName evidence="3">Chromatin target of PRMT1 protein C-terminal domain-containing protein</fullName>
    </recommendedName>
</protein>
<gene>
    <name evidence="4" type="ORF">V1264_005576</name>
</gene>
<dbReference type="Proteomes" id="UP001374579">
    <property type="component" value="Unassembled WGS sequence"/>
</dbReference>
<keyword evidence="5" id="KW-1185">Reference proteome</keyword>
<accession>A0AAN9B084</accession>
<name>A0AAN9B084_9CAEN</name>
<dbReference type="InterPro" id="IPR052656">
    <property type="entry name" value="CTOP_PRMT1"/>
</dbReference>